<dbReference type="GO" id="GO:0006906">
    <property type="term" value="P:vesicle fusion"/>
    <property type="evidence" value="ECO:0007669"/>
    <property type="project" value="TreeGrafter"/>
</dbReference>
<comment type="subcellular location">
    <subcellularLocation>
        <location evidence="1">Membrane</location>
        <topology evidence="1">Single-pass type IV membrane protein</topology>
    </subcellularLocation>
</comment>
<dbReference type="GeneID" id="24426116"/>
<evidence type="ECO:0000313" key="9">
    <source>
        <dbReference type="Proteomes" id="UP000002899"/>
    </source>
</evidence>
<dbReference type="CDD" id="cd15862">
    <property type="entry name" value="SNARE_Vti1"/>
    <property type="match status" value="1"/>
</dbReference>
<evidence type="ECO:0000256" key="3">
    <source>
        <dbReference type="ARBA" id="ARBA00022692"/>
    </source>
</evidence>
<evidence type="ECO:0000313" key="8">
    <source>
        <dbReference type="EMBL" id="CCF75664.1"/>
    </source>
</evidence>
<gene>
    <name evidence="8" type="ORF">BmR1_04g07365</name>
</gene>
<evidence type="ECO:0000256" key="6">
    <source>
        <dbReference type="ARBA" id="ARBA00023136"/>
    </source>
</evidence>
<dbReference type="GO" id="GO:0031201">
    <property type="term" value="C:SNARE complex"/>
    <property type="evidence" value="ECO:0007669"/>
    <property type="project" value="TreeGrafter"/>
</dbReference>
<dbReference type="SUPFAM" id="SSF58038">
    <property type="entry name" value="SNARE fusion complex"/>
    <property type="match status" value="1"/>
</dbReference>
<dbReference type="GO" id="GO:0031902">
    <property type="term" value="C:late endosome membrane"/>
    <property type="evidence" value="ECO:0007669"/>
    <property type="project" value="TreeGrafter"/>
</dbReference>
<dbReference type="OrthoDB" id="430637at2759"/>
<dbReference type="Proteomes" id="UP000002899">
    <property type="component" value="Chromosome IV"/>
</dbReference>
<keyword evidence="9" id="KW-1185">Reference proteome</keyword>
<dbReference type="VEuPathDB" id="PiroplasmaDB:BmR1_04g07365"/>
<keyword evidence="4" id="KW-0653">Protein transport</keyword>
<dbReference type="GO" id="GO:0005789">
    <property type="term" value="C:endoplasmic reticulum membrane"/>
    <property type="evidence" value="ECO:0007669"/>
    <property type="project" value="TreeGrafter"/>
</dbReference>
<reference evidence="8 9" key="2">
    <citation type="journal article" date="2013" name="PLoS ONE">
        <title>Whole genome mapping and re-organization of the nuclear and mitochondrial genomes of Babesia microti isolates.</title>
        <authorList>
            <person name="Cornillot E."/>
            <person name="Dassouli A."/>
            <person name="Garg A."/>
            <person name="Pachikara N."/>
            <person name="Randazzo S."/>
            <person name="Depoix D."/>
            <person name="Carcy B."/>
            <person name="Delbecq S."/>
            <person name="Frutos R."/>
            <person name="Silva J.C."/>
            <person name="Sutton R."/>
            <person name="Krause P.J."/>
            <person name="Mamoun C.B."/>
        </authorList>
    </citation>
    <scope>NUCLEOTIDE SEQUENCE [LARGE SCALE GENOMIC DNA]</scope>
    <source>
        <strain evidence="8 9">RI</strain>
    </source>
</reference>
<dbReference type="GO" id="GO:0012507">
    <property type="term" value="C:ER to Golgi transport vesicle membrane"/>
    <property type="evidence" value="ECO:0007669"/>
    <property type="project" value="TreeGrafter"/>
</dbReference>
<accession>I7I9U8</accession>
<dbReference type="RefSeq" id="XP_012650072.1">
    <property type="nucleotide sequence ID" value="XM_012794618.1"/>
</dbReference>
<sequence>MGDLESGLSQEQRSHLISGYKNVRDGSLHIYNSARLASETEETAATVLKELTTQREVINRTRHSLVNISEIHEEAQGLIHDINRGDFVNKLVLYGIIVLETIAIFSIFISKIIKR</sequence>
<evidence type="ECO:0000256" key="1">
    <source>
        <dbReference type="ARBA" id="ARBA00004211"/>
    </source>
</evidence>
<dbReference type="GO" id="GO:0005484">
    <property type="term" value="F:SNAP receptor activity"/>
    <property type="evidence" value="ECO:0007669"/>
    <property type="project" value="TreeGrafter"/>
</dbReference>
<dbReference type="EMBL" id="LN871599">
    <property type="protein sequence ID" value="CCF75664.1"/>
    <property type="molecule type" value="Genomic_DNA"/>
</dbReference>
<protein>
    <submittedName>
        <fullName evidence="8">Uncharacterized protein</fullName>
    </submittedName>
</protein>
<dbReference type="AlphaFoldDB" id="I7I9U8"/>
<dbReference type="KEGG" id="bmic:BmR1_04g07365"/>
<evidence type="ECO:0000256" key="2">
    <source>
        <dbReference type="ARBA" id="ARBA00022448"/>
    </source>
</evidence>
<dbReference type="Gene3D" id="1.20.5.110">
    <property type="match status" value="1"/>
</dbReference>
<dbReference type="GO" id="GO:0000149">
    <property type="term" value="F:SNARE binding"/>
    <property type="evidence" value="ECO:0007669"/>
    <property type="project" value="TreeGrafter"/>
</dbReference>
<evidence type="ECO:0000256" key="5">
    <source>
        <dbReference type="ARBA" id="ARBA00022989"/>
    </source>
</evidence>
<keyword evidence="2" id="KW-0813">Transport</keyword>
<proteinExistence type="predicted"/>
<dbReference type="GO" id="GO:0005794">
    <property type="term" value="C:Golgi apparatus"/>
    <property type="evidence" value="ECO:0007669"/>
    <property type="project" value="TreeGrafter"/>
</dbReference>
<dbReference type="PANTHER" id="PTHR21230:SF26">
    <property type="entry name" value="VESICLE TRANSPORT THROUGH INTERACTION WITH T-SNARES HOMOLOG 1A"/>
    <property type="match status" value="1"/>
</dbReference>
<keyword evidence="5 7" id="KW-1133">Transmembrane helix</keyword>
<evidence type="ECO:0000256" key="4">
    <source>
        <dbReference type="ARBA" id="ARBA00022927"/>
    </source>
</evidence>
<name>I7I9U8_BABMR</name>
<organism evidence="8 9">
    <name type="scientific">Babesia microti (strain RI)</name>
    <dbReference type="NCBI Taxonomy" id="1133968"/>
    <lineage>
        <taxon>Eukaryota</taxon>
        <taxon>Sar</taxon>
        <taxon>Alveolata</taxon>
        <taxon>Apicomplexa</taxon>
        <taxon>Aconoidasida</taxon>
        <taxon>Piroplasmida</taxon>
        <taxon>Babesiidae</taxon>
        <taxon>Babesia</taxon>
    </lineage>
</organism>
<reference evidence="8 9" key="3">
    <citation type="journal article" date="2016" name="Sci. Rep.">
        <title>Genome-wide diversity and gene expression profiling of Babesia microti isolates identify polymorphic genes that mediate host-pathogen interactions.</title>
        <authorList>
            <person name="Silva J.C."/>
            <person name="Cornillot E."/>
            <person name="McCracken C."/>
            <person name="Usmani-Brown S."/>
            <person name="Dwivedi A."/>
            <person name="Ifeonu O.O."/>
            <person name="Crabtree J."/>
            <person name="Gotia H.T."/>
            <person name="Virji A.Z."/>
            <person name="Reynes C."/>
            <person name="Colinge J."/>
            <person name="Kumar V."/>
            <person name="Lawres L."/>
            <person name="Pazzi J.E."/>
            <person name="Pablo J.V."/>
            <person name="Hung C."/>
            <person name="Brancato J."/>
            <person name="Kumari P."/>
            <person name="Orvis J."/>
            <person name="Tretina K."/>
            <person name="Chibucos M."/>
            <person name="Ott S."/>
            <person name="Sadzewicz L."/>
            <person name="Sengamalay N."/>
            <person name="Shetty A.C."/>
            <person name="Su Q."/>
            <person name="Tallon L."/>
            <person name="Fraser C.M."/>
            <person name="Frutos R."/>
            <person name="Molina D.M."/>
            <person name="Krause P.J."/>
            <person name="Ben Mamoun C."/>
        </authorList>
    </citation>
    <scope>NUCLEOTIDE SEQUENCE [LARGE SCALE GENOMIC DNA]</scope>
    <source>
        <strain evidence="8 9">RI</strain>
    </source>
</reference>
<reference evidence="8 9" key="1">
    <citation type="journal article" date="2012" name="Nucleic Acids Res.">
        <title>Sequencing of the smallest Apicomplexan genome from the human pathogen Babesia microti.</title>
        <authorList>
            <person name="Cornillot E."/>
            <person name="Hadj-Kaddour K."/>
            <person name="Dassouli A."/>
            <person name="Noel B."/>
            <person name="Ranwez V."/>
            <person name="Vacherie B."/>
            <person name="Augagneur Y."/>
            <person name="Bres V."/>
            <person name="Duclos A."/>
            <person name="Randazzo S."/>
            <person name="Carcy B."/>
            <person name="Debierre-Grockiego F."/>
            <person name="Delbecq S."/>
            <person name="Moubri-Menage K."/>
            <person name="Shams-Eldin H."/>
            <person name="Usmani-Brown S."/>
            <person name="Bringaud F."/>
            <person name="Wincker P."/>
            <person name="Vivares C.P."/>
            <person name="Schwarz R.T."/>
            <person name="Schetters T.P."/>
            <person name="Krause P.J."/>
            <person name="Gorenflot A."/>
            <person name="Berry V."/>
            <person name="Barbe V."/>
            <person name="Ben Mamoun C."/>
        </authorList>
    </citation>
    <scope>NUCLEOTIDE SEQUENCE [LARGE SCALE GENOMIC DNA]</scope>
    <source>
        <strain evidence="8 9">RI</strain>
    </source>
</reference>
<keyword evidence="3 7" id="KW-0812">Transmembrane</keyword>
<keyword evidence="6 7" id="KW-0472">Membrane</keyword>
<dbReference type="Pfam" id="PF12352">
    <property type="entry name" value="V-SNARE_C"/>
    <property type="match status" value="1"/>
</dbReference>
<dbReference type="PANTHER" id="PTHR21230">
    <property type="entry name" value="VESICLE TRANSPORT V-SNARE PROTEIN VTI1-RELATED"/>
    <property type="match status" value="1"/>
</dbReference>
<evidence type="ECO:0000256" key="7">
    <source>
        <dbReference type="SAM" id="Phobius"/>
    </source>
</evidence>
<dbReference type="GO" id="GO:0015031">
    <property type="term" value="P:protein transport"/>
    <property type="evidence" value="ECO:0007669"/>
    <property type="project" value="UniProtKB-KW"/>
</dbReference>
<feature type="transmembrane region" description="Helical" evidence="7">
    <location>
        <begin position="91"/>
        <end position="113"/>
    </location>
</feature>